<accession>A0A7S2D2Q4</accession>
<name>A0A7S2D2Q4_9EUKA</name>
<evidence type="ECO:0000313" key="2">
    <source>
        <dbReference type="EMBL" id="CAD9442363.1"/>
    </source>
</evidence>
<organism evidence="2">
    <name type="scientific">Haptolina brevifila</name>
    <dbReference type="NCBI Taxonomy" id="156173"/>
    <lineage>
        <taxon>Eukaryota</taxon>
        <taxon>Haptista</taxon>
        <taxon>Haptophyta</taxon>
        <taxon>Prymnesiophyceae</taxon>
        <taxon>Prymnesiales</taxon>
        <taxon>Prymnesiaceae</taxon>
        <taxon>Haptolina</taxon>
    </lineage>
</organism>
<evidence type="ECO:0000256" key="1">
    <source>
        <dbReference type="SAM" id="MobiDB-lite"/>
    </source>
</evidence>
<reference evidence="2" key="1">
    <citation type="submission" date="2021-01" db="EMBL/GenBank/DDBJ databases">
        <authorList>
            <person name="Corre E."/>
            <person name="Pelletier E."/>
            <person name="Niang G."/>
            <person name="Scheremetjew M."/>
            <person name="Finn R."/>
            <person name="Kale V."/>
            <person name="Holt S."/>
            <person name="Cochrane G."/>
            <person name="Meng A."/>
            <person name="Brown T."/>
            <person name="Cohen L."/>
        </authorList>
    </citation>
    <scope>NUCLEOTIDE SEQUENCE</scope>
    <source>
        <strain evidence="2">UTEX LB 985</strain>
    </source>
</reference>
<dbReference type="AlphaFoldDB" id="A0A7S2D2Q4"/>
<protein>
    <submittedName>
        <fullName evidence="2">Uncharacterized protein</fullName>
    </submittedName>
</protein>
<proteinExistence type="predicted"/>
<gene>
    <name evidence="2" type="ORF">CBRE1094_LOCUS13387</name>
</gene>
<sequence length="100" mass="10922">MKVRTMGALVSEGAEHRAEVNRSAMEKLHMAHMKMRSMGALSEAIPPAAEVNKLRAASLKVMATVSLKGVPSSAPVTLPSRAESADAWADRWDRRKQRNP</sequence>
<feature type="region of interest" description="Disordered" evidence="1">
    <location>
        <begin position="70"/>
        <end position="100"/>
    </location>
</feature>
<dbReference type="EMBL" id="HBGU01024650">
    <property type="protein sequence ID" value="CAD9442363.1"/>
    <property type="molecule type" value="Transcribed_RNA"/>
</dbReference>